<feature type="domain" description="VOC" evidence="1">
    <location>
        <begin position="2"/>
        <end position="127"/>
    </location>
</feature>
<name>A0A856MEW0_9CYAN</name>
<dbReference type="CDD" id="cd07264">
    <property type="entry name" value="VOC_like"/>
    <property type="match status" value="1"/>
</dbReference>
<sequence length="129" mass="14432">MKLGYIILYVENVLQTVEFYEHAFGLQRRMVTEENQYAELETGATRLTFAANDFVKNLTTVPIDATAPHKPAPPIEIVLVTEDVEPAFQKAISAGAVEVKKPERKPWGQLVGYLRDNNGFLVEICSPLP</sequence>
<organism evidence="2 3">
    <name type="scientific">Brasilonema sennae CENA114</name>
    <dbReference type="NCBI Taxonomy" id="415709"/>
    <lineage>
        <taxon>Bacteria</taxon>
        <taxon>Bacillati</taxon>
        <taxon>Cyanobacteriota</taxon>
        <taxon>Cyanophyceae</taxon>
        <taxon>Nostocales</taxon>
        <taxon>Scytonemataceae</taxon>
        <taxon>Brasilonema</taxon>
        <taxon>Bromeliae group (in: Brasilonema)</taxon>
    </lineage>
</organism>
<dbReference type="PROSITE" id="PS51819">
    <property type="entry name" value="VOC"/>
    <property type="match status" value="1"/>
</dbReference>
<evidence type="ECO:0000259" key="1">
    <source>
        <dbReference type="PROSITE" id="PS51819"/>
    </source>
</evidence>
<proteinExistence type="predicted"/>
<keyword evidence="3" id="KW-1185">Reference proteome</keyword>
<dbReference type="EMBL" id="CP030118">
    <property type="protein sequence ID" value="QDL09733.1"/>
    <property type="molecule type" value="Genomic_DNA"/>
</dbReference>
<protein>
    <submittedName>
        <fullName evidence="2">VOC family protein</fullName>
    </submittedName>
</protein>
<dbReference type="AlphaFoldDB" id="A0A856MEW0"/>
<dbReference type="SUPFAM" id="SSF54593">
    <property type="entry name" value="Glyoxalase/Bleomycin resistance protein/Dihydroxybiphenyl dioxygenase"/>
    <property type="match status" value="1"/>
</dbReference>
<dbReference type="Pfam" id="PF00903">
    <property type="entry name" value="Glyoxalase"/>
    <property type="match status" value="1"/>
</dbReference>
<accession>A0A856MEW0</accession>
<dbReference type="Proteomes" id="UP000503129">
    <property type="component" value="Chromosome"/>
</dbReference>
<dbReference type="Gene3D" id="3.10.180.10">
    <property type="entry name" value="2,3-Dihydroxybiphenyl 1,2-Dioxygenase, domain 1"/>
    <property type="match status" value="1"/>
</dbReference>
<dbReference type="PANTHER" id="PTHR34109">
    <property type="entry name" value="BNAUNNG04460D PROTEIN-RELATED"/>
    <property type="match status" value="1"/>
</dbReference>
<dbReference type="InterPro" id="IPR004360">
    <property type="entry name" value="Glyas_Fos-R_dOase_dom"/>
</dbReference>
<dbReference type="InterPro" id="IPR037523">
    <property type="entry name" value="VOC_core"/>
</dbReference>
<dbReference type="InterPro" id="IPR029068">
    <property type="entry name" value="Glyas_Bleomycin-R_OHBP_Dase"/>
</dbReference>
<evidence type="ECO:0000313" key="3">
    <source>
        <dbReference type="Proteomes" id="UP000503129"/>
    </source>
</evidence>
<gene>
    <name evidence="2" type="ORF">DP114_19145</name>
</gene>
<reference evidence="2 3" key="1">
    <citation type="submission" date="2018-06" db="EMBL/GenBank/DDBJ databases">
        <title>Comparative genomics of Brasilonema spp. strains.</title>
        <authorList>
            <person name="Alvarenga D.O."/>
            <person name="Fiore M.F."/>
            <person name="Varani A.M."/>
        </authorList>
    </citation>
    <scope>NUCLEOTIDE SEQUENCE [LARGE SCALE GENOMIC DNA]</scope>
    <source>
        <strain evidence="2 3">CENA114</strain>
    </source>
</reference>
<evidence type="ECO:0000313" key="2">
    <source>
        <dbReference type="EMBL" id="QDL09733.1"/>
    </source>
</evidence>
<dbReference type="RefSeq" id="WP_171976848.1">
    <property type="nucleotide sequence ID" value="NZ_CAWOXK010000001.1"/>
</dbReference>
<dbReference type="KEGG" id="bsen:DP114_19145"/>